<sequence>MRLAARRRSIWSSSAHGRRLTPYLKEVLERFQVLDRSSRRNIISKTRKPTGKETNPLVRGRGIWPTDPIYLLNKAIHETNELGHSSNSNYSLLRLPPARSSAFRVYKNSAQTIIVVLVERNHIITRKLDNHAPASSPGLGDPCREIINDEKNGSKYGQEMSRDGDVPPYTEALLSSSQIPDYRLCVRFAQAPGCFLALYPPN</sequence>
<dbReference type="HOGENOM" id="CLU_1354989_0_0_1"/>
<dbReference type="InParanoid" id="A0A0C3HI97"/>
<protein>
    <submittedName>
        <fullName evidence="1">Uncharacterized protein</fullName>
    </submittedName>
</protein>
<reference evidence="2" key="2">
    <citation type="submission" date="2015-01" db="EMBL/GenBank/DDBJ databases">
        <title>Evolutionary Origins and Diversification of the Mycorrhizal Mutualists.</title>
        <authorList>
            <consortium name="DOE Joint Genome Institute"/>
            <consortium name="Mycorrhizal Genomics Consortium"/>
            <person name="Kohler A."/>
            <person name="Kuo A."/>
            <person name="Nagy L.G."/>
            <person name="Floudas D."/>
            <person name="Copeland A."/>
            <person name="Barry K.W."/>
            <person name="Cichocki N."/>
            <person name="Veneault-Fourrey C."/>
            <person name="LaButti K."/>
            <person name="Lindquist E.A."/>
            <person name="Lipzen A."/>
            <person name="Lundell T."/>
            <person name="Morin E."/>
            <person name="Murat C."/>
            <person name="Riley R."/>
            <person name="Ohm R."/>
            <person name="Sun H."/>
            <person name="Tunlid A."/>
            <person name="Henrissat B."/>
            <person name="Grigoriev I.V."/>
            <person name="Hibbett D.S."/>
            <person name="Martin F."/>
        </authorList>
    </citation>
    <scope>NUCLEOTIDE SEQUENCE [LARGE SCALE GENOMIC DNA]</scope>
    <source>
        <strain evidence="2">Zn</strain>
    </source>
</reference>
<dbReference type="AlphaFoldDB" id="A0A0C3HI97"/>
<dbReference type="Proteomes" id="UP000054321">
    <property type="component" value="Unassembled WGS sequence"/>
</dbReference>
<evidence type="ECO:0000313" key="1">
    <source>
        <dbReference type="EMBL" id="KIN02810.1"/>
    </source>
</evidence>
<name>A0A0C3HI97_OIDMZ</name>
<gene>
    <name evidence="1" type="ORF">OIDMADRAFT_52640</name>
</gene>
<reference evidence="1 2" key="1">
    <citation type="submission" date="2014-04" db="EMBL/GenBank/DDBJ databases">
        <authorList>
            <consortium name="DOE Joint Genome Institute"/>
            <person name="Kuo A."/>
            <person name="Martino E."/>
            <person name="Perotto S."/>
            <person name="Kohler A."/>
            <person name="Nagy L.G."/>
            <person name="Floudas D."/>
            <person name="Copeland A."/>
            <person name="Barry K.W."/>
            <person name="Cichocki N."/>
            <person name="Veneault-Fourrey C."/>
            <person name="LaButti K."/>
            <person name="Lindquist E.A."/>
            <person name="Lipzen A."/>
            <person name="Lundell T."/>
            <person name="Morin E."/>
            <person name="Murat C."/>
            <person name="Sun H."/>
            <person name="Tunlid A."/>
            <person name="Henrissat B."/>
            <person name="Grigoriev I.V."/>
            <person name="Hibbett D.S."/>
            <person name="Martin F."/>
            <person name="Nordberg H.P."/>
            <person name="Cantor M.N."/>
            <person name="Hua S.X."/>
        </authorList>
    </citation>
    <scope>NUCLEOTIDE SEQUENCE [LARGE SCALE GENOMIC DNA]</scope>
    <source>
        <strain evidence="1 2">Zn</strain>
    </source>
</reference>
<accession>A0A0C3HI97</accession>
<proteinExistence type="predicted"/>
<organism evidence="1 2">
    <name type="scientific">Oidiodendron maius (strain Zn)</name>
    <dbReference type="NCBI Taxonomy" id="913774"/>
    <lineage>
        <taxon>Eukaryota</taxon>
        <taxon>Fungi</taxon>
        <taxon>Dikarya</taxon>
        <taxon>Ascomycota</taxon>
        <taxon>Pezizomycotina</taxon>
        <taxon>Leotiomycetes</taxon>
        <taxon>Leotiomycetes incertae sedis</taxon>
        <taxon>Myxotrichaceae</taxon>
        <taxon>Oidiodendron</taxon>
    </lineage>
</organism>
<dbReference type="EMBL" id="KN832874">
    <property type="protein sequence ID" value="KIN02810.1"/>
    <property type="molecule type" value="Genomic_DNA"/>
</dbReference>
<evidence type="ECO:0000313" key="2">
    <source>
        <dbReference type="Proteomes" id="UP000054321"/>
    </source>
</evidence>
<keyword evidence="2" id="KW-1185">Reference proteome</keyword>